<evidence type="ECO:0000256" key="1">
    <source>
        <dbReference type="ARBA" id="ARBA00012344"/>
    </source>
</evidence>
<reference evidence="3" key="1">
    <citation type="submission" date="2019-08" db="EMBL/GenBank/DDBJ databases">
        <authorList>
            <person name="Kucharzyk K."/>
            <person name="Murdoch R.W."/>
            <person name="Higgins S."/>
            <person name="Loffler F."/>
        </authorList>
    </citation>
    <scope>NUCLEOTIDE SEQUENCE</scope>
</reference>
<dbReference type="GO" id="GO:0006751">
    <property type="term" value="P:glutathione catabolic process"/>
    <property type="evidence" value="ECO:0007669"/>
    <property type="project" value="InterPro"/>
</dbReference>
<sequence length="226" mass="25483">MTTQKLPVLDRENLRSGAFLEAFKHVPGIEWWSEARIEDSMQAVLSERPQGEPVWLFAYGSLIWNPVFEFEASQPATLDGWQRSFCIRLVLARGTLEQPGRMLALEPGHRTAGVALRLRETDLEQERRMVWMREMVGGVYRPQWSPITLQDGSTAQAIIFIANRHSPLYEADASPDVIAPLIAKAQGGLGSNRDYVLQLDQALRQHGIEDDYITTLARRLTVDLAG</sequence>
<dbReference type="SUPFAM" id="SSF110857">
    <property type="entry name" value="Gamma-glutamyl cyclotransferase-like"/>
    <property type="match status" value="1"/>
</dbReference>
<dbReference type="Gene3D" id="3.10.490.10">
    <property type="entry name" value="Gamma-glutamyl cyclotransferase-like"/>
    <property type="match status" value="1"/>
</dbReference>
<gene>
    <name evidence="3" type="primary">chaC_2</name>
    <name evidence="3" type="ORF">SDC9_150480</name>
</gene>
<dbReference type="InterPro" id="IPR036568">
    <property type="entry name" value="GGCT-like_sf"/>
</dbReference>
<dbReference type="GO" id="GO:0061928">
    <property type="term" value="F:glutathione specific gamma-glutamylcyclotransferase activity"/>
    <property type="evidence" value="ECO:0007669"/>
    <property type="project" value="UniProtKB-EC"/>
</dbReference>
<evidence type="ECO:0000313" key="3">
    <source>
        <dbReference type="EMBL" id="MPN03253.1"/>
    </source>
</evidence>
<dbReference type="PANTHER" id="PTHR12192">
    <property type="entry name" value="CATION TRANSPORT PROTEIN CHAC-RELATED"/>
    <property type="match status" value="1"/>
</dbReference>
<dbReference type="GO" id="GO:0005737">
    <property type="term" value="C:cytoplasm"/>
    <property type="evidence" value="ECO:0007669"/>
    <property type="project" value="TreeGrafter"/>
</dbReference>
<dbReference type="EC" id="4.3.2.7" evidence="1"/>
<dbReference type="PANTHER" id="PTHR12192:SF2">
    <property type="entry name" value="GLUTATHIONE-SPECIFIC GAMMA-GLUTAMYLCYCLOTRANSFERASE 2"/>
    <property type="match status" value="1"/>
</dbReference>
<accession>A0A645ERU5</accession>
<dbReference type="CDD" id="cd06661">
    <property type="entry name" value="GGCT_like"/>
    <property type="match status" value="1"/>
</dbReference>
<dbReference type="GO" id="GO:0016740">
    <property type="term" value="F:transferase activity"/>
    <property type="evidence" value="ECO:0007669"/>
    <property type="project" value="UniProtKB-KW"/>
</dbReference>
<name>A0A645ERU5_9ZZZZ</name>
<dbReference type="Pfam" id="PF04752">
    <property type="entry name" value="ChaC"/>
    <property type="match status" value="1"/>
</dbReference>
<dbReference type="InterPro" id="IPR013024">
    <property type="entry name" value="GGCT-like"/>
</dbReference>
<dbReference type="AlphaFoldDB" id="A0A645ERU5"/>
<keyword evidence="2 3" id="KW-0456">Lyase</keyword>
<keyword evidence="3" id="KW-0808">Transferase</keyword>
<evidence type="ECO:0000256" key="2">
    <source>
        <dbReference type="ARBA" id="ARBA00023239"/>
    </source>
</evidence>
<comment type="caution">
    <text evidence="3">The sequence shown here is derived from an EMBL/GenBank/DDBJ whole genome shotgun (WGS) entry which is preliminary data.</text>
</comment>
<protein>
    <recommendedName>
        <fullName evidence="1">glutathione-specific gamma-glutamylcyclotransferase</fullName>
        <ecNumber evidence="1">4.3.2.7</ecNumber>
    </recommendedName>
</protein>
<dbReference type="EMBL" id="VSSQ01049180">
    <property type="protein sequence ID" value="MPN03253.1"/>
    <property type="molecule type" value="Genomic_DNA"/>
</dbReference>
<organism evidence="3">
    <name type="scientific">bioreactor metagenome</name>
    <dbReference type="NCBI Taxonomy" id="1076179"/>
    <lineage>
        <taxon>unclassified sequences</taxon>
        <taxon>metagenomes</taxon>
        <taxon>ecological metagenomes</taxon>
    </lineage>
</organism>
<dbReference type="InterPro" id="IPR006840">
    <property type="entry name" value="ChaC"/>
</dbReference>
<proteinExistence type="predicted"/>